<proteinExistence type="predicted"/>
<protein>
    <submittedName>
        <fullName evidence="2">Glycosyltransferase family 4 protein</fullName>
    </submittedName>
</protein>
<evidence type="ECO:0000259" key="1">
    <source>
        <dbReference type="Pfam" id="PF13579"/>
    </source>
</evidence>
<gene>
    <name evidence="2" type="ORF">H8709_01325</name>
</gene>
<name>A0A926ECY6_9FIRM</name>
<sequence>MRILLINHYAGSERYGMEFRPYYLAREWAKAGHDATVLAATFSHLRKKNPQVERDFSEEEIAPGARFCWVKTPAYHSNGPMRMLNMTLFYQKVKRRARFLAEKYRPDAVIASSTYPMDIYLAQRIAQISGGRFYFEIHDLWPLSPVVLYHISEKNPMIRLLQRAEDFAFGHADKVLSVLPQADAHIRERGFDEKKFVYVPNGVVLDGEEVDITATPQYAAIRAEKEKGQFLCMYLGGFAKANALEDFVACAKELDEGVTLVMIGGGLLKEQFARQIKEENLSNILLLDPVEKRQVGDFLRLADCLYIGAKRCELYRYGVAMNKIFDYMLSARPVICGVEASNDPVGEAGCGVTIEAESPQAIARAIEKLRALPREELDAMGRRGRDYVAAHHDYEKLAQRFIDAIQ</sequence>
<dbReference type="CDD" id="cd03794">
    <property type="entry name" value="GT4_WbuB-like"/>
    <property type="match status" value="1"/>
</dbReference>
<reference evidence="2" key="1">
    <citation type="submission" date="2020-08" db="EMBL/GenBank/DDBJ databases">
        <title>Genome public.</title>
        <authorList>
            <person name="Liu C."/>
            <person name="Sun Q."/>
        </authorList>
    </citation>
    <scope>NUCLEOTIDE SEQUENCE</scope>
    <source>
        <strain evidence="2">NSJ-54</strain>
    </source>
</reference>
<dbReference type="AlphaFoldDB" id="A0A926ECY6"/>
<comment type="caution">
    <text evidence="2">The sequence shown here is derived from an EMBL/GenBank/DDBJ whole genome shotgun (WGS) entry which is preliminary data.</text>
</comment>
<dbReference type="EMBL" id="JACRTC010000001">
    <property type="protein sequence ID" value="MBC8569472.1"/>
    <property type="molecule type" value="Genomic_DNA"/>
</dbReference>
<evidence type="ECO:0000313" key="3">
    <source>
        <dbReference type="Proteomes" id="UP000660861"/>
    </source>
</evidence>
<dbReference type="RefSeq" id="WP_262396570.1">
    <property type="nucleotide sequence ID" value="NZ_JACRTC010000001.1"/>
</dbReference>
<keyword evidence="3" id="KW-1185">Reference proteome</keyword>
<evidence type="ECO:0000313" key="2">
    <source>
        <dbReference type="EMBL" id="MBC8569472.1"/>
    </source>
</evidence>
<dbReference type="Pfam" id="PF13579">
    <property type="entry name" value="Glyco_trans_4_4"/>
    <property type="match status" value="1"/>
</dbReference>
<organism evidence="2 3">
    <name type="scientific">Zongyangia hominis</name>
    <dbReference type="NCBI Taxonomy" id="2763677"/>
    <lineage>
        <taxon>Bacteria</taxon>
        <taxon>Bacillati</taxon>
        <taxon>Bacillota</taxon>
        <taxon>Clostridia</taxon>
        <taxon>Eubacteriales</taxon>
        <taxon>Oscillospiraceae</taxon>
        <taxon>Zongyangia</taxon>
    </lineage>
</organism>
<feature type="domain" description="Glycosyltransferase subfamily 4-like N-terminal" evidence="1">
    <location>
        <begin position="16"/>
        <end position="202"/>
    </location>
</feature>
<dbReference type="Proteomes" id="UP000660861">
    <property type="component" value="Unassembled WGS sequence"/>
</dbReference>
<dbReference type="PANTHER" id="PTHR12526">
    <property type="entry name" value="GLYCOSYLTRANSFERASE"/>
    <property type="match status" value="1"/>
</dbReference>
<dbReference type="InterPro" id="IPR028098">
    <property type="entry name" value="Glyco_trans_4-like_N"/>
</dbReference>
<dbReference type="PANTHER" id="PTHR12526:SF622">
    <property type="entry name" value="GLYCOSYLTRANSFERASE (GROUP I)"/>
    <property type="match status" value="1"/>
</dbReference>
<dbReference type="SUPFAM" id="SSF53756">
    <property type="entry name" value="UDP-Glycosyltransferase/glycogen phosphorylase"/>
    <property type="match status" value="1"/>
</dbReference>
<accession>A0A926ECY6</accession>
<dbReference type="Gene3D" id="3.40.50.2000">
    <property type="entry name" value="Glycogen Phosphorylase B"/>
    <property type="match status" value="2"/>
</dbReference>
<dbReference type="Pfam" id="PF13692">
    <property type="entry name" value="Glyco_trans_1_4"/>
    <property type="match status" value="1"/>
</dbReference>